<keyword evidence="4" id="KW-1185">Reference proteome</keyword>
<feature type="transmembrane region" description="Helical" evidence="1">
    <location>
        <begin position="646"/>
        <end position="667"/>
    </location>
</feature>
<dbReference type="InterPro" id="IPR021053">
    <property type="entry name" value="Dispersed_gene_fam_prot1_C"/>
</dbReference>
<name>A0A0S4IRS8_BODSA</name>
<keyword evidence="1" id="KW-1133">Transmembrane helix</keyword>
<evidence type="ECO:0000256" key="1">
    <source>
        <dbReference type="SAM" id="Phobius"/>
    </source>
</evidence>
<feature type="transmembrane region" description="Helical" evidence="1">
    <location>
        <begin position="582"/>
        <end position="601"/>
    </location>
</feature>
<feature type="transmembrane region" description="Helical" evidence="1">
    <location>
        <begin position="750"/>
        <end position="770"/>
    </location>
</feature>
<feature type="transmembrane region" description="Helical" evidence="1">
    <location>
        <begin position="854"/>
        <end position="873"/>
    </location>
</feature>
<feature type="transmembrane region" description="Helical" evidence="1">
    <location>
        <begin position="790"/>
        <end position="807"/>
    </location>
</feature>
<gene>
    <name evidence="3" type="ORF">BSAL_63425</name>
</gene>
<feature type="transmembrane region" description="Helical" evidence="1">
    <location>
        <begin position="449"/>
        <end position="468"/>
    </location>
</feature>
<dbReference type="Proteomes" id="UP000051952">
    <property type="component" value="Unassembled WGS sequence"/>
</dbReference>
<evidence type="ECO:0000259" key="2">
    <source>
        <dbReference type="Pfam" id="PF11040"/>
    </source>
</evidence>
<protein>
    <submittedName>
        <fullName evidence="3">Transmembrane protein, putative</fullName>
    </submittedName>
</protein>
<dbReference type="AlphaFoldDB" id="A0A0S4IRS8"/>
<evidence type="ECO:0000313" key="4">
    <source>
        <dbReference type="Proteomes" id="UP000051952"/>
    </source>
</evidence>
<feature type="transmembrane region" description="Helical" evidence="1">
    <location>
        <begin position="726"/>
        <end position="744"/>
    </location>
</feature>
<dbReference type="Pfam" id="PF11040">
    <property type="entry name" value="DGF-1_C"/>
    <property type="match status" value="1"/>
</dbReference>
<feature type="transmembrane region" description="Helical" evidence="1">
    <location>
        <begin position="410"/>
        <end position="429"/>
    </location>
</feature>
<evidence type="ECO:0000313" key="3">
    <source>
        <dbReference type="EMBL" id="CUF54653.1"/>
    </source>
</evidence>
<dbReference type="EMBL" id="CYKH01000351">
    <property type="protein sequence ID" value="CUF54653.1"/>
    <property type="molecule type" value="Genomic_DNA"/>
</dbReference>
<organism evidence="3 4">
    <name type="scientific">Bodo saltans</name>
    <name type="common">Flagellated protozoan</name>
    <dbReference type="NCBI Taxonomy" id="75058"/>
    <lineage>
        <taxon>Eukaryota</taxon>
        <taxon>Discoba</taxon>
        <taxon>Euglenozoa</taxon>
        <taxon>Kinetoplastea</taxon>
        <taxon>Metakinetoplastina</taxon>
        <taxon>Eubodonida</taxon>
        <taxon>Bodonidae</taxon>
        <taxon>Bodo</taxon>
    </lineage>
</organism>
<feature type="domain" description="Dispersed gene family protein 1 C-terminal" evidence="2">
    <location>
        <begin position="718"/>
        <end position="940"/>
    </location>
</feature>
<feature type="transmembrane region" description="Helical" evidence="1">
    <location>
        <begin position="917"/>
        <end position="943"/>
    </location>
</feature>
<reference evidence="4" key="1">
    <citation type="submission" date="2015-09" db="EMBL/GenBank/DDBJ databases">
        <authorList>
            <consortium name="Pathogen Informatics"/>
        </authorList>
    </citation>
    <scope>NUCLEOTIDE SEQUENCE [LARGE SCALE GENOMIC DNA]</scope>
    <source>
        <strain evidence="4">Lake Konstanz</strain>
    </source>
</reference>
<feature type="transmembrane region" description="Helical" evidence="1">
    <location>
        <begin position="885"/>
        <end position="905"/>
    </location>
</feature>
<accession>A0A0S4IRS8</accession>
<keyword evidence="1" id="KW-0472">Membrane</keyword>
<keyword evidence="1 3" id="KW-0812">Transmembrane</keyword>
<sequence>MAMAQCSCRSNSSTKVSDINPRSRIFELNAIKDISYVENCDLVATNMTMTSESPVSALTFSIKDASVAVNLRVYIRDSSLKIGGAALIPTDTRSLSLITVNVLLFSRVQLIVMSLVGNFTADSGRAKSAVSSTLVDFPSFGTNLSIDISDVNVTATFTGGWPIVVSNSVAKLVISSTLISIVPLGVEVLQRQELKITVRSSVLTVQHAVRLSTELPLFSLSFSFAVSIAAILNSIQSLQNSFMLMESVRLVRVFVEQKSPPWFPAMPNGSSLLQSPLNFGVRFNITAHINLMDQSAILGSIPGLNTPLFTSIVDTLTSGSFHVTHHQTHTNITQCSLHVSPSDIALSETDVFMFMTLPSNFTNCTVQMTDLNAAVETSRGVDERSIGAPFGSLGAATITDTQLTVRRANLTMLLFGVFATVTFTGKSMSYTVESVVVESFPSPLQTMSLFVFGLAMPGVTFTVTLPLASQLSFLNITDSTFANFTALFFPNAMQIGTLGSPQHSMRLLELGCNLWNGSPMSIDVIGLTTLERSYINYSPSYFPSDPSKFCIGYRSPTLSREVTPSMTLSHLKLSTEDVPSTAVTSSLTAVATSIAGIVGALSGGSSLMDAQTLVGLGQSSCAPQQLKDSTSTSQFLLSPFYPLGDVGIVLGNVGLFCVFHGLHRLLLMVSRRRSSKAAQYRSNALFPQLRGGNVDFHRGDGGVSAENQALTVVAPEVASKFPNHSILAAILLMPGVIHGGTRGLFSGDVIGSVVGVVAVIAVFFCVWWRVRTGRSQLVLRMKFMAYKMKVIKDFIAPWALPLGYWGPERSRAMFGRLRGPVRGGAEWLAAHSQFSALIVQFVSSIPVPQSWCTGLWFVLVGVYVVSCVVVVYFRPSRAPLSDVLVLVAHIASGTVALLAGVKSIVGQDSSDSDALVTALLVASFVSMAISLLKTVHSVVMFVWEQRQQQQQLAQAPERNAVSSEIRASGNPTRGLRLLSRQGASIGYIRAFPALVEDLLFEERPQKEKIRLLVEMVCTRET</sequence>
<dbReference type="VEuPathDB" id="TriTrypDB:BSAL_63425"/>
<proteinExistence type="predicted"/>